<keyword evidence="2" id="KW-1185">Reference proteome</keyword>
<dbReference type="STRING" id="633807.BW732_10055"/>
<protein>
    <submittedName>
        <fullName evidence="1">Uncharacterized protein</fullName>
    </submittedName>
</protein>
<dbReference type="Proteomes" id="UP000188246">
    <property type="component" value="Chromosome"/>
</dbReference>
<reference evidence="1 2" key="1">
    <citation type="journal article" date="2010" name="Int. J. Syst. Evol. Microbiol.">
        <title>Vagococcus penaei sp. nov., isolated from spoilage microbiota of cooked shrimp (Penaeus vannamei).</title>
        <authorList>
            <person name="Jaffres E."/>
            <person name="Prevost H."/>
            <person name="Rossero A."/>
            <person name="Joffraud J.J."/>
            <person name="Dousset X."/>
        </authorList>
    </citation>
    <scope>NUCLEOTIDE SEQUENCE [LARGE SCALE GENOMIC DNA]</scope>
    <source>
        <strain evidence="1 2">CD276</strain>
    </source>
</reference>
<dbReference type="AlphaFoldDB" id="A0A1Q2D7Y0"/>
<dbReference type="OrthoDB" id="2223244at2"/>
<dbReference type="RefSeq" id="WP_077276595.1">
    <property type="nucleotide sequence ID" value="NZ_CP019609.1"/>
</dbReference>
<sequence length="104" mass="12027">MKRIIFDEILPHFSAEKTYHGDGYYRIRQVDDRTYELAFLVADACGSTSVHPQITLRLENNDLVPTKLIDMGTAPTKFIQRDITNAAWLDNQLEQLINRFKSVI</sequence>
<dbReference type="EMBL" id="CP019609">
    <property type="protein sequence ID" value="AQP54514.1"/>
    <property type="molecule type" value="Genomic_DNA"/>
</dbReference>
<evidence type="ECO:0000313" key="1">
    <source>
        <dbReference type="EMBL" id="AQP54514.1"/>
    </source>
</evidence>
<name>A0A1Q2D7Y0_9ENTE</name>
<gene>
    <name evidence="1" type="ORF">BW732_10055</name>
</gene>
<accession>A0A1Q2D7Y0</accession>
<proteinExistence type="predicted"/>
<dbReference type="KEGG" id="vpi:BW732_10055"/>
<evidence type="ECO:0000313" key="2">
    <source>
        <dbReference type="Proteomes" id="UP000188246"/>
    </source>
</evidence>
<organism evidence="1 2">
    <name type="scientific">Vagococcus penaei</name>
    <dbReference type="NCBI Taxonomy" id="633807"/>
    <lineage>
        <taxon>Bacteria</taxon>
        <taxon>Bacillati</taxon>
        <taxon>Bacillota</taxon>
        <taxon>Bacilli</taxon>
        <taxon>Lactobacillales</taxon>
        <taxon>Enterococcaceae</taxon>
        <taxon>Vagococcus</taxon>
    </lineage>
</organism>